<dbReference type="HOGENOM" id="CLU_114057_0_1_11"/>
<organism evidence="1 2">
    <name type="scientific">Saccharothrix espanaensis (strain ATCC 51144 / DSM 44229 / JCM 9112 / NBRC 15066 / NRRL 15764)</name>
    <dbReference type="NCBI Taxonomy" id="1179773"/>
    <lineage>
        <taxon>Bacteria</taxon>
        <taxon>Bacillati</taxon>
        <taxon>Actinomycetota</taxon>
        <taxon>Actinomycetes</taxon>
        <taxon>Pseudonocardiales</taxon>
        <taxon>Pseudonocardiaceae</taxon>
        <taxon>Saccharothrix</taxon>
    </lineage>
</organism>
<dbReference type="KEGG" id="sesp:BN6_11770"/>
<proteinExistence type="predicted"/>
<dbReference type="Proteomes" id="UP000006281">
    <property type="component" value="Chromosome"/>
</dbReference>
<protein>
    <recommendedName>
        <fullName evidence="3">OsmC family protein</fullName>
    </recommendedName>
</protein>
<sequence>MRKVGQHEFVATNDRGASVPIGRAGAQGSFSPVELLLAAMAGCAVVTVETLVHRRVGEGLSARADDVRPEGAHELHEVPVTLEYDVSALTDEQRAALDVTVRRAIDQLCTVSRTLQKAPPTPLHLPG</sequence>
<dbReference type="AlphaFoldDB" id="K0JWD3"/>
<dbReference type="STRING" id="1179773.BN6_11770"/>
<dbReference type="InterPro" id="IPR003718">
    <property type="entry name" value="OsmC/Ohr_fam"/>
</dbReference>
<evidence type="ECO:0000313" key="2">
    <source>
        <dbReference type="Proteomes" id="UP000006281"/>
    </source>
</evidence>
<gene>
    <name evidence="1" type="ordered locus">BN6_11770</name>
</gene>
<evidence type="ECO:0008006" key="3">
    <source>
        <dbReference type="Google" id="ProtNLM"/>
    </source>
</evidence>
<dbReference type="InterPro" id="IPR015946">
    <property type="entry name" value="KH_dom-like_a/b"/>
</dbReference>
<keyword evidence="2" id="KW-1185">Reference proteome</keyword>
<dbReference type="Pfam" id="PF02566">
    <property type="entry name" value="OsmC"/>
    <property type="match status" value="1"/>
</dbReference>
<dbReference type="PATRIC" id="fig|1179773.3.peg.1183"/>
<dbReference type="eggNOG" id="COG1765">
    <property type="taxonomic scope" value="Bacteria"/>
</dbReference>
<reference evidence="1 2" key="1">
    <citation type="journal article" date="2012" name="BMC Genomics">
        <title>Complete genome sequence of Saccharothrix espanaensis DSM 44229T and comparison to the other completely sequenced Pseudonocardiaceae.</title>
        <authorList>
            <person name="Strobel T."/>
            <person name="Al-Dilaimi A."/>
            <person name="Blom J."/>
            <person name="Gessner A."/>
            <person name="Kalinowski J."/>
            <person name="Luzhetska M."/>
            <person name="Puhler A."/>
            <person name="Szczepanowski R."/>
            <person name="Bechthold A."/>
            <person name="Ruckert C."/>
        </authorList>
    </citation>
    <scope>NUCLEOTIDE SEQUENCE [LARGE SCALE GENOMIC DNA]</scope>
    <source>
        <strain evidence="2">ATCC 51144 / DSM 44229 / JCM 9112 / NBRC 15066 / NRRL 15764</strain>
    </source>
</reference>
<dbReference type="EMBL" id="HE804045">
    <property type="protein sequence ID" value="CCH28503.1"/>
    <property type="molecule type" value="Genomic_DNA"/>
</dbReference>
<dbReference type="BioCyc" id="SESP1179773:BN6_RS05790-MONOMER"/>
<dbReference type="Gene3D" id="3.30.300.20">
    <property type="match status" value="1"/>
</dbReference>
<accession>K0JWD3</accession>
<name>K0JWD3_SACES</name>
<dbReference type="SUPFAM" id="SSF82784">
    <property type="entry name" value="OsmC-like"/>
    <property type="match status" value="1"/>
</dbReference>
<dbReference type="InterPro" id="IPR036102">
    <property type="entry name" value="OsmC/Ohrsf"/>
</dbReference>
<evidence type="ECO:0000313" key="1">
    <source>
        <dbReference type="EMBL" id="CCH28503.1"/>
    </source>
</evidence>